<accession>A0A432XF11</accession>
<evidence type="ECO:0000313" key="2">
    <source>
        <dbReference type="EMBL" id="RUO47313.1"/>
    </source>
</evidence>
<reference evidence="3" key="1">
    <citation type="journal article" date="2018" name="Front. Microbiol.">
        <title>Genome-Based Analysis Reveals the Taxonomy and Diversity of the Family Idiomarinaceae.</title>
        <authorList>
            <person name="Liu Y."/>
            <person name="Lai Q."/>
            <person name="Shao Z."/>
        </authorList>
    </citation>
    <scope>NUCLEOTIDE SEQUENCE [LARGE SCALE GENOMIC DNA]</scope>
    <source>
        <strain evidence="3">SW15</strain>
    </source>
</reference>
<name>A0A432XF11_9GAMM</name>
<dbReference type="Proteomes" id="UP000286678">
    <property type="component" value="Unassembled WGS sequence"/>
</dbReference>
<evidence type="ECO:0000313" key="3">
    <source>
        <dbReference type="Proteomes" id="UP000286678"/>
    </source>
</evidence>
<feature type="transmembrane region" description="Helical" evidence="1">
    <location>
        <begin position="32"/>
        <end position="58"/>
    </location>
</feature>
<sequence length="95" mass="10711">MADTLTLVAEVGIAALLIVVLSYVFRLRWRGFAVLLLLLTPIITFALVTWHACFIFSTSCANDGWMIIAHVNLALYIILAAVILNWLRTKFMPFK</sequence>
<keyword evidence="1" id="KW-1133">Transmembrane helix</keyword>
<dbReference type="RefSeq" id="WP_126834100.1">
    <property type="nucleotide sequence ID" value="NZ_PIPT01000006.1"/>
</dbReference>
<organism evidence="2 3">
    <name type="scientific">Pseudidiomarina aquimaris</name>
    <dbReference type="NCBI Taxonomy" id="641841"/>
    <lineage>
        <taxon>Bacteria</taxon>
        <taxon>Pseudomonadati</taxon>
        <taxon>Pseudomonadota</taxon>
        <taxon>Gammaproteobacteria</taxon>
        <taxon>Alteromonadales</taxon>
        <taxon>Idiomarinaceae</taxon>
        <taxon>Pseudidiomarina</taxon>
    </lineage>
</organism>
<evidence type="ECO:0000256" key="1">
    <source>
        <dbReference type="SAM" id="Phobius"/>
    </source>
</evidence>
<dbReference type="EMBL" id="PIPT01000006">
    <property type="protein sequence ID" value="RUO47313.1"/>
    <property type="molecule type" value="Genomic_DNA"/>
</dbReference>
<feature type="transmembrane region" description="Helical" evidence="1">
    <location>
        <begin position="64"/>
        <end position="87"/>
    </location>
</feature>
<keyword evidence="1" id="KW-0472">Membrane</keyword>
<dbReference type="AlphaFoldDB" id="A0A432XF11"/>
<keyword evidence="1" id="KW-0812">Transmembrane</keyword>
<keyword evidence="3" id="KW-1185">Reference proteome</keyword>
<gene>
    <name evidence="2" type="ORF">CWE21_09000</name>
</gene>
<protein>
    <submittedName>
        <fullName evidence="2">Uncharacterized protein</fullName>
    </submittedName>
</protein>
<feature type="transmembrane region" description="Helical" evidence="1">
    <location>
        <begin position="6"/>
        <end position="25"/>
    </location>
</feature>
<proteinExistence type="predicted"/>
<comment type="caution">
    <text evidence="2">The sequence shown here is derived from an EMBL/GenBank/DDBJ whole genome shotgun (WGS) entry which is preliminary data.</text>
</comment>